<dbReference type="GO" id="GO:0035267">
    <property type="term" value="C:NuA4 histone acetyltransferase complex"/>
    <property type="evidence" value="ECO:0007669"/>
    <property type="project" value="InterPro"/>
</dbReference>
<dbReference type="PANTHER" id="PTHR14898">
    <property type="entry name" value="ENHANCER OF POLYCOMB"/>
    <property type="match status" value="1"/>
</dbReference>
<dbReference type="HOGENOM" id="CLU_010580_1_0_1"/>
<dbReference type="GO" id="GO:0005634">
    <property type="term" value="C:nucleus"/>
    <property type="evidence" value="ECO:0007669"/>
    <property type="project" value="UniProtKB-SubCell"/>
</dbReference>
<evidence type="ECO:0000256" key="2">
    <source>
        <dbReference type="ARBA" id="ARBA00008035"/>
    </source>
</evidence>
<evidence type="ECO:0000313" key="10">
    <source>
        <dbReference type="EMBL" id="EXJ85399.1"/>
    </source>
</evidence>
<feature type="region of interest" description="Disordered" evidence="8">
    <location>
        <begin position="431"/>
        <end position="481"/>
    </location>
</feature>
<feature type="region of interest" description="Disordered" evidence="8">
    <location>
        <begin position="507"/>
        <end position="527"/>
    </location>
</feature>
<keyword evidence="3 7" id="KW-0805">Transcription regulation</keyword>
<evidence type="ECO:0000256" key="8">
    <source>
        <dbReference type="SAM" id="MobiDB-lite"/>
    </source>
</evidence>
<feature type="compositionally biased region" description="Acidic residues" evidence="8">
    <location>
        <begin position="513"/>
        <end position="525"/>
    </location>
</feature>
<feature type="compositionally biased region" description="Basic and acidic residues" evidence="8">
    <location>
        <begin position="443"/>
        <end position="457"/>
    </location>
</feature>
<dbReference type="InterPro" id="IPR019542">
    <property type="entry name" value="Enhancer_polycomb-like_N"/>
</dbReference>
<gene>
    <name evidence="10" type="ORF">A1O1_05763</name>
</gene>
<comment type="subcellular location">
    <subcellularLocation>
        <location evidence="1 7">Nucleus</location>
    </subcellularLocation>
</comment>
<keyword evidence="5 7" id="KW-0539">Nucleus</keyword>
<evidence type="ECO:0000256" key="7">
    <source>
        <dbReference type="RuleBase" id="RU361124"/>
    </source>
</evidence>
<evidence type="ECO:0000256" key="6">
    <source>
        <dbReference type="ARBA" id="ARBA00025513"/>
    </source>
</evidence>
<protein>
    <recommendedName>
        <fullName evidence="7">Enhancer of polycomb-like protein</fullName>
    </recommendedName>
</protein>
<comment type="caution">
    <text evidence="10">The sequence shown here is derived from an EMBL/GenBank/DDBJ whole genome shotgun (WGS) entry which is preliminary data.</text>
</comment>
<proteinExistence type="inferred from homology"/>
<evidence type="ECO:0000313" key="11">
    <source>
        <dbReference type="Proteomes" id="UP000019484"/>
    </source>
</evidence>
<dbReference type="STRING" id="1182541.W9YT05"/>
<dbReference type="eggNOG" id="KOG2261">
    <property type="taxonomic scope" value="Eukaryota"/>
</dbReference>
<evidence type="ECO:0000259" key="9">
    <source>
        <dbReference type="Pfam" id="PF10513"/>
    </source>
</evidence>
<dbReference type="GO" id="GO:0006357">
    <property type="term" value="P:regulation of transcription by RNA polymerase II"/>
    <property type="evidence" value="ECO:0007669"/>
    <property type="project" value="InterPro"/>
</dbReference>
<keyword evidence="11" id="KW-1185">Reference proteome</keyword>
<keyword evidence="4 7" id="KW-0804">Transcription</keyword>
<dbReference type="InterPro" id="IPR024943">
    <property type="entry name" value="Enhancer_polycomb"/>
</dbReference>
<name>W9YT05_9EURO</name>
<comment type="similarity">
    <text evidence="2 7">Belongs to the enhancer of polycomb family.</text>
</comment>
<dbReference type="AlphaFoldDB" id="W9YT05"/>
<comment type="function">
    <text evidence="6">Component of the NuA4 histone acetyltransferase complex which is involved in transcriptional activation of selected genes principally by acetylation of nucleosomal histone H4 and H2A. The NuA4 complex is also involved in DNA repair. Involved in gene silencing by neighboring heterochromatin, blockage of the silencing spreading along the chromosome, and required for cell cycle progression through G2/M.</text>
</comment>
<dbReference type="GeneID" id="19160636"/>
<evidence type="ECO:0000256" key="3">
    <source>
        <dbReference type="ARBA" id="ARBA00023015"/>
    </source>
</evidence>
<feature type="domain" description="Enhancer of polycomb-like N-terminal" evidence="9">
    <location>
        <begin position="11"/>
        <end position="155"/>
    </location>
</feature>
<reference evidence="10 11" key="1">
    <citation type="submission" date="2013-03" db="EMBL/GenBank/DDBJ databases">
        <title>The Genome Sequence of Capronia coronata CBS 617.96.</title>
        <authorList>
            <consortium name="The Broad Institute Genomics Platform"/>
            <person name="Cuomo C."/>
            <person name="de Hoog S."/>
            <person name="Gorbushina A."/>
            <person name="Walker B."/>
            <person name="Young S.K."/>
            <person name="Zeng Q."/>
            <person name="Gargeya S."/>
            <person name="Fitzgerald M."/>
            <person name="Haas B."/>
            <person name="Abouelleil A."/>
            <person name="Allen A.W."/>
            <person name="Alvarado L."/>
            <person name="Arachchi H.M."/>
            <person name="Berlin A.M."/>
            <person name="Chapman S.B."/>
            <person name="Gainer-Dewar J."/>
            <person name="Goldberg J."/>
            <person name="Griggs A."/>
            <person name="Gujja S."/>
            <person name="Hansen M."/>
            <person name="Howarth C."/>
            <person name="Imamovic A."/>
            <person name="Ireland A."/>
            <person name="Larimer J."/>
            <person name="McCowan C."/>
            <person name="Murphy C."/>
            <person name="Pearson M."/>
            <person name="Poon T.W."/>
            <person name="Priest M."/>
            <person name="Roberts A."/>
            <person name="Saif S."/>
            <person name="Shea T."/>
            <person name="Sisk P."/>
            <person name="Sykes S."/>
            <person name="Wortman J."/>
            <person name="Nusbaum C."/>
            <person name="Birren B."/>
        </authorList>
    </citation>
    <scope>NUCLEOTIDE SEQUENCE [LARGE SCALE GENOMIC DNA]</scope>
    <source>
        <strain evidence="10 11">CBS 617.96</strain>
    </source>
</reference>
<dbReference type="EMBL" id="AMWN01000005">
    <property type="protein sequence ID" value="EXJ85399.1"/>
    <property type="molecule type" value="Genomic_DNA"/>
</dbReference>
<feature type="compositionally biased region" description="Pro residues" evidence="8">
    <location>
        <begin position="565"/>
        <end position="578"/>
    </location>
</feature>
<dbReference type="OrthoDB" id="435275at2759"/>
<dbReference type="RefSeq" id="XP_007724837.1">
    <property type="nucleotide sequence ID" value="XM_007726647.1"/>
</dbReference>
<accession>W9YT05</accession>
<dbReference type="Proteomes" id="UP000019484">
    <property type="component" value="Unassembled WGS sequence"/>
</dbReference>
<organism evidence="10 11">
    <name type="scientific">Capronia coronata CBS 617.96</name>
    <dbReference type="NCBI Taxonomy" id="1182541"/>
    <lineage>
        <taxon>Eukaryota</taxon>
        <taxon>Fungi</taxon>
        <taxon>Dikarya</taxon>
        <taxon>Ascomycota</taxon>
        <taxon>Pezizomycotina</taxon>
        <taxon>Eurotiomycetes</taxon>
        <taxon>Chaetothyriomycetidae</taxon>
        <taxon>Chaetothyriales</taxon>
        <taxon>Herpotrichiellaceae</taxon>
        <taxon>Capronia</taxon>
    </lineage>
</organism>
<evidence type="ECO:0000256" key="1">
    <source>
        <dbReference type="ARBA" id="ARBA00004123"/>
    </source>
</evidence>
<feature type="region of interest" description="Disordered" evidence="8">
    <location>
        <begin position="544"/>
        <end position="578"/>
    </location>
</feature>
<dbReference type="Pfam" id="PF10513">
    <property type="entry name" value="EPL1"/>
    <property type="match status" value="1"/>
</dbReference>
<evidence type="ECO:0000256" key="4">
    <source>
        <dbReference type="ARBA" id="ARBA00023163"/>
    </source>
</evidence>
<evidence type="ECO:0000256" key="5">
    <source>
        <dbReference type="ARBA" id="ARBA00023242"/>
    </source>
</evidence>
<sequence length="578" mass="65734">MSRAAGRHTRPKKLNAKQNVPIFREDQVDSLVDYDLQRAAIETGVEKAEESEYHLQQAIKAAEANKADTKPKDAYIPTPPTVASDIQYDVLYPKGFQQPATYIRFSATVEDCSGVAYCMDEEDEAAWKSMNSNLPPGQPPCTEDQFEEVMNFFEETAQAKQPFAAVDNPPVLPLEELQEQFDEDTPAHVRILSQYVYDHWKTRRTATGNRPLAPRLKFETGQESDDSDPYVCFRRRELRQIRKTRNRDAQSAEKLRKLRLELETARGMLLMVKRRELLRKECLEVDRQLFEQRLAFRDTKRKLGIKGDEELLVNQKVNLAAPSKRVSQTYLAAQKQKLPPGMTANQAALAQQLRMPMAPGPGPELRTLEDVTAAREREIQKEIQTNIEKHIRWNEGFVDKTMTPLTPEHEEDYPSPDGLFREAMAATEYLPTPPASISDDEAQQPREGSDVVMKDVSRPSTPFRYASPGDDETVGHMPSFRRRMGRGGRIMIDRKLPRMKRDFSGDDRFKFDSDDEEVRDVEPSEESMFPRLVQRAYLLGNARPTDAQAMSARRAQLETGGPSQSPAPPNPQVTPVPS</sequence>